<dbReference type="OrthoDB" id="2223308at2759"/>
<keyword evidence="3" id="KW-1185">Reference proteome</keyword>
<name>A0A8H7S0V8_9FUNG</name>
<evidence type="ECO:0000313" key="3">
    <source>
        <dbReference type="Proteomes" id="UP000646827"/>
    </source>
</evidence>
<organism evidence="2 3">
    <name type="scientific">Circinella minor</name>
    <dbReference type="NCBI Taxonomy" id="1195481"/>
    <lineage>
        <taxon>Eukaryota</taxon>
        <taxon>Fungi</taxon>
        <taxon>Fungi incertae sedis</taxon>
        <taxon>Mucoromycota</taxon>
        <taxon>Mucoromycotina</taxon>
        <taxon>Mucoromycetes</taxon>
        <taxon>Mucorales</taxon>
        <taxon>Lichtheimiaceae</taxon>
        <taxon>Circinella</taxon>
    </lineage>
</organism>
<evidence type="ECO:0000256" key="1">
    <source>
        <dbReference type="SAM" id="MobiDB-lite"/>
    </source>
</evidence>
<protein>
    <submittedName>
        <fullName evidence="2">Uncharacterized protein</fullName>
    </submittedName>
</protein>
<evidence type="ECO:0000313" key="2">
    <source>
        <dbReference type="EMBL" id="KAG2220624.1"/>
    </source>
</evidence>
<feature type="region of interest" description="Disordered" evidence="1">
    <location>
        <begin position="1"/>
        <end position="20"/>
    </location>
</feature>
<feature type="compositionally biased region" description="Polar residues" evidence="1">
    <location>
        <begin position="1"/>
        <end position="12"/>
    </location>
</feature>
<dbReference type="Proteomes" id="UP000646827">
    <property type="component" value="Unassembled WGS sequence"/>
</dbReference>
<dbReference type="EMBL" id="JAEPRB010000134">
    <property type="protein sequence ID" value="KAG2220624.1"/>
    <property type="molecule type" value="Genomic_DNA"/>
</dbReference>
<sequence length="58" mass="6468">MKLITMISSQESEGGAKEKEEPGYVYEALSKLKSAQRPDSILSRADWEQLILGDVNQV</sequence>
<accession>A0A8H7S0V8</accession>
<dbReference type="AlphaFoldDB" id="A0A8H7S0V8"/>
<proteinExistence type="predicted"/>
<reference evidence="2 3" key="1">
    <citation type="submission" date="2020-12" db="EMBL/GenBank/DDBJ databases">
        <title>Metabolic potential, ecology and presence of endohyphal bacteria is reflected in genomic diversity of Mucoromycotina.</title>
        <authorList>
            <person name="Muszewska A."/>
            <person name="Okrasinska A."/>
            <person name="Steczkiewicz K."/>
            <person name="Drgas O."/>
            <person name="Orlowska M."/>
            <person name="Perlinska-Lenart U."/>
            <person name="Aleksandrzak-Piekarczyk T."/>
            <person name="Szatraj K."/>
            <person name="Zielenkiewicz U."/>
            <person name="Pilsyk S."/>
            <person name="Malc E."/>
            <person name="Mieczkowski P."/>
            <person name="Kruszewska J.S."/>
            <person name="Biernat P."/>
            <person name="Pawlowska J."/>
        </authorList>
    </citation>
    <scope>NUCLEOTIDE SEQUENCE [LARGE SCALE GENOMIC DNA]</scope>
    <source>
        <strain evidence="2 3">CBS 142.35</strain>
    </source>
</reference>
<gene>
    <name evidence="2" type="ORF">INT45_014054</name>
</gene>
<comment type="caution">
    <text evidence="2">The sequence shown here is derived from an EMBL/GenBank/DDBJ whole genome shotgun (WGS) entry which is preliminary data.</text>
</comment>